<accession>A0A2W2ADL3</accession>
<comment type="caution">
    <text evidence="1">The sequence shown here is derived from an EMBL/GenBank/DDBJ whole genome shotgun (WGS) entry which is preliminary data.</text>
</comment>
<proteinExistence type="predicted"/>
<name>A0A2W2ADL3_9BACT</name>
<dbReference type="Proteomes" id="UP000248745">
    <property type="component" value="Unassembled WGS sequence"/>
</dbReference>
<sequence>MPINELNQHFVDEQTLTTINGMLQQTIADLKPGVQNANLTPDERKRYVVLCNKTSSEATNFQTTCVY</sequence>
<evidence type="ECO:0000313" key="2">
    <source>
        <dbReference type="Proteomes" id="UP000248745"/>
    </source>
</evidence>
<keyword evidence="2" id="KW-1185">Reference proteome</keyword>
<dbReference type="OrthoDB" id="5952844at2"/>
<protein>
    <submittedName>
        <fullName evidence="1">Uncharacterized protein</fullName>
    </submittedName>
</protein>
<organism evidence="1 2">
    <name type="scientific">Taibaiella soli</name>
    <dbReference type="NCBI Taxonomy" id="1649169"/>
    <lineage>
        <taxon>Bacteria</taxon>
        <taxon>Pseudomonadati</taxon>
        <taxon>Bacteroidota</taxon>
        <taxon>Chitinophagia</taxon>
        <taxon>Chitinophagales</taxon>
        <taxon>Chitinophagaceae</taxon>
        <taxon>Taibaiella</taxon>
    </lineage>
</organism>
<dbReference type="RefSeq" id="WP_110998261.1">
    <property type="nucleotide sequence ID" value="NZ_QKTW01000011.1"/>
</dbReference>
<reference evidence="1 2" key="1">
    <citation type="submission" date="2018-06" db="EMBL/GenBank/DDBJ databases">
        <title>Mucibacter soli gen. nov., sp. nov., a new member of the family Chitinophagaceae producing mucin.</title>
        <authorList>
            <person name="Kim M.-K."/>
            <person name="Park S."/>
            <person name="Kim T.-S."/>
            <person name="Joung Y."/>
            <person name="Han J.-H."/>
            <person name="Kim S.B."/>
        </authorList>
    </citation>
    <scope>NUCLEOTIDE SEQUENCE [LARGE SCALE GENOMIC DNA]</scope>
    <source>
        <strain evidence="1 2">R1-15</strain>
    </source>
</reference>
<dbReference type="EMBL" id="QKTW01000011">
    <property type="protein sequence ID" value="PZF73535.1"/>
    <property type="molecule type" value="Genomic_DNA"/>
</dbReference>
<gene>
    <name evidence="1" type="ORF">DN068_07360</name>
</gene>
<evidence type="ECO:0000313" key="1">
    <source>
        <dbReference type="EMBL" id="PZF73535.1"/>
    </source>
</evidence>
<dbReference type="AlphaFoldDB" id="A0A2W2ADL3"/>